<dbReference type="InterPro" id="IPR013517">
    <property type="entry name" value="FG-GAP"/>
</dbReference>
<dbReference type="PANTHER" id="PTHR44103">
    <property type="entry name" value="PROPROTEIN CONVERTASE P"/>
    <property type="match status" value="1"/>
</dbReference>
<evidence type="ECO:0000313" key="2">
    <source>
        <dbReference type="EMBL" id="GAA4397470.1"/>
    </source>
</evidence>
<dbReference type="PANTHER" id="PTHR44103:SF1">
    <property type="entry name" value="PROPROTEIN CONVERTASE P"/>
    <property type="match status" value="1"/>
</dbReference>
<organism evidence="2 3">
    <name type="scientific">Nibrella viscosa</name>
    <dbReference type="NCBI Taxonomy" id="1084524"/>
    <lineage>
        <taxon>Bacteria</taxon>
        <taxon>Pseudomonadati</taxon>
        <taxon>Bacteroidota</taxon>
        <taxon>Cytophagia</taxon>
        <taxon>Cytophagales</taxon>
        <taxon>Spirosomataceae</taxon>
        <taxon>Nibrella</taxon>
    </lineage>
</organism>
<dbReference type="RefSeq" id="WP_345263997.1">
    <property type="nucleotide sequence ID" value="NZ_BAABHB010000001.1"/>
</dbReference>
<protein>
    <submittedName>
        <fullName evidence="2">FG-GAP-like repeat-containing protein</fullName>
    </submittedName>
</protein>
<dbReference type="InterPro" id="IPR028994">
    <property type="entry name" value="Integrin_alpha_N"/>
</dbReference>
<keyword evidence="3" id="KW-1185">Reference proteome</keyword>
<dbReference type="Proteomes" id="UP001500936">
    <property type="component" value="Unassembled WGS sequence"/>
</dbReference>
<keyword evidence="1" id="KW-0732">Signal</keyword>
<evidence type="ECO:0000313" key="3">
    <source>
        <dbReference type="Proteomes" id="UP001500936"/>
    </source>
</evidence>
<accession>A0ABP8JXH2</accession>
<gene>
    <name evidence="2" type="ORF">GCM10023187_06970</name>
</gene>
<reference evidence="3" key="1">
    <citation type="journal article" date="2019" name="Int. J. Syst. Evol. Microbiol.">
        <title>The Global Catalogue of Microorganisms (GCM) 10K type strain sequencing project: providing services to taxonomists for standard genome sequencing and annotation.</title>
        <authorList>
            <consortium name="The Broad Institute Genomics Platform"/>
            <consortium name="The Broad Institute Genome Sequencing Center for Infectious Disease"/>
            <person name="Wu L."/>
            <person name="Ma J."/>
        </authorList>
    </citation>
    <scope>NUCLEOTIDE SEQUENCE [LARGE SCALE GENOMIC DNA]</scope>
    <source>
        <strain evidence="3">JCM 17925</strain>
    </source>
</reference>
<dbReference type="EMBL" id="BAABHB010000001">
    <property type="protein sequence ID" value="GAA4397470.1"/>
    <property type="molecule type" value="Genomic_DNA"/>
</dbReference>
<comment type="caution">
    <text evidence="2">The sequence shown here is derived from an EMBL/GenBank/DDBJ whole genome shotgun (WGS) entry which is preliminary data.</text>
</comment>
<sequence>MMDLLEKTTKGSTTECNSVVLALLLLAGCFTQTYGQEKTMFDVRKQQAVNQADRAPAKPVVPEGNFKKTTLTRDFISEGVAVADLNKDGKMDIVAGYYWFEAPHWTRHELAPSRVFDPRKEYSNSFLNIGMDVNQDGWDDVVIIDFPGKAGFWFENPKSKSGVATPGVATTGGWKKHILADSVGIANESPAFVDIDGDGRLDILCGDPAKKQIIWLKSPSKPGETEWKRFALSQEKVPGTEPFSHGIGYGDVNKDGINDVVVREGWFQGTRDNKAGNWVFHPASLGEPCSHMQVLDVNGDGKNDVVSASAHALGVWWYEQVNDEQGNINFRTHLMSNTTAQTHSSIMADLNGDGRKDYITGKRFLAHHGRDPGDSDPAILLWFEFTPGKAPYYKEHIIDNDSGAGLNITVHDMNGDGRLDIIVANKNGVFLFENQIRK</sequence>
<evidence type="ECO:0000256" key="1">
    <source>
        <dbReference type="ARBA" id="ARBA00022729"/>
    </source>
</evidence>
<proteinExistence type="predicted"/>
<dbReference type="SUPFAM" id="SSF69318">
    <property type="entry name" value="Integrin alpha N-terminal domain"/>
    <property type="match status" value="1"/>
</dbReference>
<dbReference type="PROSITE" id="PS51257">
    <property type="entry name" value="PROKAR_LIPOPROTEIN"/>
    <property type="match status" value="1"/>
</dbReference>
<name>A0ABP8JXH2_9BACT</name>
<dbReference type="Pfam" id="PF13517">
    <property type="entry name" value="FG-GAP_3"/>
    <property type="match status" value="2"/>
</dbReference>
<dbReference type="Gene3D" id="2.130.10.130">
    <property type="entry name" value="Integrin alpha, N-terminal"/>
    <property type="match status" value="2"/>
</dbReference>